<dbReference type="InterPro" id="IPR044492">
    <property type="entry name" value="P_typ_ATPase_HD_dom"/>
</dbReference>
<dbReference type="GO" id="GO:0140581">
    <property type="term" value="F:P-type monovalent copper transporter activity"/>
    <property type="evidence" value="ECO:0007669"/>
    <property type="project" value="UniProtKB-EC"/>
</dbReference>
<dbReference type="GO" id="GO:0016887">
    <property type="term" value="F:ATP hydrolysis activity"/>
    <property type="evidence" value="ECO:0007669"/>
    <property type="project" value="InterPro"/>
</dbReference>
<dbReference type="SUPFAM" id="SSF56784">
    <property type="entry name" value="HAD-like"/>
    <property type="match status" value="1"/>
</dbReference>
<dbReference type="CDD" id="cd02094">
    <property type="entry name" value="P-type_ATPase_Cu-like"/>
    <property type="match status" value="1"/>
</dbReference>
<evidence type="ECO:0000256" key="3">
    <source>
        <dbReference type="ARBA" id="ARBA00012517"/>
    </source>
</evidence>
<dbReference type="GO" id="GO:0005886">
    <property type="term" value="C:plasma membrane"/>
    <property type="evidence" value="ECO:0007669"/>
    <property type="project" value="UniProtKB-SubCell"/>
</dbReference>
<evidence type="ECO:0000313" key="20">
    <source>
        <dbReference type="EMBL" id="NEW05682.1"/>
    </source>
</evidence>
<feature type="transmembrane region" description="Helical" evidence="18">
    <location>
        <begin position="359"/>
        <end position="382"/>
    </location>
</feature>
<comment type="caution">
    <text evidence="20">The sequence shown here is derived from an EMBL/GenBank/DDBJ whole genome shotgun (WGS) entry which is preliminary data.</text>
</comment>
<dbReference type="Pfam" id="PF00702">
    <property type="entry name" value="Hydrolase"/>
    <property type="match status" value="1"/>
</dbReference>
<protein>
    <recommendedName>
        <fullName evidence="3">P-type Cu(+) transporter</fullName>
        <ecNumber evidence="3">7.2.2.8</ecNumber>
    </recommendedName>
</protein>
<dbReference type="NCBIfam" id="TIGR01525">
    <property type="entry name" value="ATPase-IB_hvy"/>
    <property type="match status" value="1"/>
</dbReference>
<feature type="transmembrane region" description="Helical" evidence="18">
    <location>
        <begin position="146"/>
        <end position="166"/>
    </location>
</feature>
<dbReference type="SFLD" id="SFLDG00002">
    <property type="entry name" value="C1.7:_P-type_atpase_like"/>
    <property type="match status" value="1"/>
</dbReference>
<dbReference type="SUPFAM" id="SSF81653">
    <property type="entry name" value="Calcium ATPase, transduction domain A"/>
    <property type="match status" value="1"/>
</dbReference>
<comment type="catalytic activity">
    <reaction evidence="16">
        <text>Cu(+)(in) + ATP + H2O = Cu(+)(out) + ADP + phosphate + H(+)</text>
        <dbReference type="Rhea" id="RHEA:25792"/>
        <dbReference type="ChEBI" id="CHEBI:15377"/>
        <dbReference type="ChEBI" id="CHEBI:15378"/>
        <dbReference type="ChEBI" id="CHEBI:30616"/>
        <dbReference type="ChEBI" id="CHEBI:43474"/>
        <dbReference type="ChEBI" id="CHEBI:49552"/>
        <dbReference type="ChEBI" id="CHEBI:456216"/>
        <dbReference type="EC" id="7.2.2.8"/>
    </reaction>
</comment>
<proteinExistence type="inferred from homology"/>
<dbReference type="Pfam" id="PF00122">
    <property type="entry name" value="E1-E2_ATPase"/>
    <property type="match status" value="1"/>
</dbReference>
<feature type="transmembrane region" description="Helical" evidence="18">
    <location>
        <begin position="178"/>
        <end position="197"/>
    </location>
</feature>
<evidence type="ECO:0000256" key="12">
    <source>
        <dbReference type="ARBA" id="ARBA00022989"/>
    </source>
</evidence>
<evidence type="ECO:0000256" key="10">
    <source>
        <dbReference type="ARBA" id="ARBA00022840"/>
    </source>
</evidence>
<dbReference type="SFLD" id="SFLDF00027">
    <property type="entry name" value="p-type_atpase"/>
    <property type="match status" value="1"/>
</dbReference>
<feature type="transmembrane region" description="Helical" evidence="18">
    <location>
        <begin position="80"/>
        <end position="102"/>
    </location>
</feature>
<keyword evidence="5" id="KW-0597">Phosphoprotein</keyword>
<keyword evidence="6 18" id="KW-0812">Transmembrane</keyword>
<keyword evidence="9" id="KW-0187">Copper transport</keyword>
<evidence type="ECO:0000256" key="18">
    <source>
        <dbReference type="RuleBase" id="RU362081"/>
    </source>
</evidence>
<dbReference type="GO" id="GO:0043682">
    <property type="term" value="F:P-type divalent copper transporter activity"/>
    <property type="evidence" value="ECO:0007669"/>
    <property type="project" value="TreeGrafter"/>
</dbReference>
<dbReference type="PRINTS" id="PR00943">
    <property type="entry name" value="CUATPASE"/>
</dbReference>
<keyword evidence="15 18" id="KW-0472">Membrane</keyword>
<dbReference type="InterPro" id="IPR008250">
    <property type="entry name" value="ATPase_P-typ_transduc_dom_A_sf"/>
</dbReference>
<keyword evidence="8 18" id="KW-0547">Nucleotide-binding</keyword>
<dbReference type="InterPro" id="IPR036163">
    <property type="entry name" value="HMA_dom_sf"/>
</dbReference>
<comment type="function">
    <text evidence="17">Involved in copper export.</text>
</comment>
<evidence type="ECO:0000256" key="11">
    <source>
        <dbReference type="ARBA" id="ARBA00022967"/>
    </source>
</evidence>
<keyword evidence="18" id="KW-1003">Cell membrane</keyword>
<dbReference type="Gene3D" id="2.70.150.10">
    <property type="entry name" value="Calcium-transporting ATPase, cytoplasmic transduction domain A"/>
    <property type="match status" value="1"/>
</dbReference>
<dbReference type="InterPro" id="IPR023214">
    <property type="entry name" value="HAD_sf"/>
</dbReference>
<feature type="transmembrane region" description="Helical" evidence="18">
    <location>
        <begin position="334"/>
        <end position="353"/>
    </location>
</feature>
<dbReference type="Gene3D" id="3.40.1110.10">
    <property type="entry name" value="Calcium-transporting ATPase, cytoplasmic domain N"/>
    <property type="match status" value="1"/>
</dbReference>
<gene>
    <name evidence="20" type="ORF">GK047_06560</name>
</gene>
<accession>A0A6G3ZU67</accession>
<dbReference type="PANTHER" id="PTHR43520">
    <property type="entry name" value="ATP7, ISOFORM B"/>
    <property type="match status" value="1"/>
</dbReference>
<dbReference type="InterPro" id="IPR059000">
    <property type="entry name" value="ATPase_P-type_domA"/>
</dbReference>
<keyword evidence="4" id="KW-0813">Transport</keyword>
<organism evidence="20">
    <name type="scientific">Paenibacillus sp. SYP-B3998</name>
    <dbReference type="NCBI Taxonomy" id="2678564"/>
    <lineage>
        <taxon>Bacteria</taxon>
        <taxon>Bacillati</taxon>
        <taxon>Bacillota</taxon>
        <taxon>Bacilli</taxon>
        <taxon>Bacillales</taxon>
        <taxon>Paenibacillaceae</taxon>
        <taxon>Paenibacillus</taxon>
    </lineage>
</organism>
<dbReference type="PROSITE" id="PS50846">
    <property type="entry name" value="HMA_2"/>
    <property type="match status" value="1"/>
</dbReference>
<keyword evidence="12 18" id="KW-1133">Transmembrane helix</keyword>
<keyword evidence="10 18" id="KW-0067">ATP-binding</keyword>
<evidence type="ECO:0000256" key="4">
    <source>
        <dbReference type="ARBA" id="ARBA00022448"/>
    </source>
</evidence>
<comment type="similarity">
    <text evidence="2 18">Belongs to the cation transport ATPase (P-type) (TC 3.A.3) family. Type IB subfamily.</text>
</comment>
<dbReference type="EC" id="7.2.2.8" evidence="3"/>
<dbReference type="InterPro" id="IPR006121">
    <property type="entry name" value="HMA_dom"/>
</dbReference>
<dbReference type="InterPro" id="IPR001757">
    <property type="entry name" value="P_typ_ATPase"/>
</dbReference>
<evidence type="ECO:0000256" key="17">
    <source>
        <dbReference type="ARBA" id="ARBA00055366"/>
    </source>
</evidence>
<evidence type="ECO:0000256" key="13">
    <source>
        <dbReference type="ARBA" id="ARBA00023008"/>
    </source>
</evidence>
<feature type="transmembrane region" description="Helical" evidence="18">
    <location>
        <begin position="673"/>
        <end position="690"/>
    </location>
</feature>
<dbReference type="FunFam" id="2.70.150.10:FF:000002">
    <property type="entry name" value="Copper-transporting ATPase 1, putative"/>
    <property type="match status" value="1"/>
</dbReference>
<keyword evidence="11" id="KW-1278">Translocase</keyword>
<dbReference type="PROSITE" id="PS00154">
    <property type="entry name" value="ATPASE_E1_E2"/>
    <property type="match status" value="1"/>
</dbReference>
<evidence type="ECO:0000259" key="19">
    <source>
        <dbReference type="PROSITE" id="PS50846"/>
    </source>
</evidence>
<evidence type="ECO:0000256" key="7">
    <source>
        <dbReference type="ARBA" id="ARBA00022723"/>
    </source>
</evidence>
<dbReference type="InterPro" id="IPR027256">
    <property type="entry name" value="P-typ_ATPase_IB"/>
</dbReference>
<reference evidence="20" key="1">
    <citation type="submission" date="2020-02" db="EMBL/GenBank/DDBJ databases">
        <authorList>
            <person name="Shen X.-R."/>
            <person name="Zhang Y.-X."/>
        </authorList>
    </citation>
    <scope>NUCLEOTIDE SEQUENCE</scope>
    <source>
        <strain evidence="20">SYP-B3998</strain>
    </source>
</reference>
<dbReference type="GO" id="GO:0005524">
    <property type="term" value="F:ATP binding"/>
    <property type="evidence" value="ECO:0007669"/>
    <property type="project" value="UniProtKB-UniRule"/>
</dbReference>
<dbReference type="Pfam" id="PF00403">
    <property type="entry name" value="HMA"/>
    <property type="match status" value="1"/>
</dbReference>
<evidence type="ECO:0000256" key="5">
    <source>
        <dbReference type="ARBA" id="ARBA00022553"/>
    </source>
</evidence>
<evidence type="ECO:0000256" key="1">
    <source>
        <dbReference type="ARBA" id="ARBA00004651"/>
    </source>
</evidence>
<dbReference type="Gene3D" id="3.40.50.1000">
    <property type="entry name" value="HAD superfamily/HAD-like"/>
    <property type="match status" value="1"/>
</dbReference>
<dbReference type="PRINTS" id="PR00119">
    <property type="entry name" value="CATATPASE"/>
</dbReference>
<comment type="subcellular location">
    <subcellularLocation>
        <location evidence="1">Cell membrane</location>
        <topology evidence="1">Multi-pass membrane protein</topology>
    </subcellularLocation>
</comment>
<dbReference type="SUPFAM" id="SSF55008">
    <property type="entry name" value="HMA, heavy metal-associated domain"/>
    <property type="match status" value="1"/>
</dbReference>
<dbReference type="NCBIfam" id="TIGR01511">
    <property type="entry name" value="ATPase-IB1_Cu"/>
    <property type="match status" value="1"/>
</dbReference>
<dbReference type="SUPFAM" id="SSF81665">
    <property type="entry name" value="Calcium ATPase, transmembrane domain M"/>
    <property type="match status" value="1"/>
</dbReference>
<dbReference type="GO" id="GO:0055070">
    <property type="term" value="P:copper ion homeostasis"/>
    <property type="evidence" value="ECO:0007669"/>
    <property type="project" value="TreeGrafter"/>
</dbReference>
<feature type="domain" description="HMA" evidence="19">
    <location>
        <begin position="1"/>
        <end position="58"/>
    </location>
</feature>
<evidence type="ECO:0000256" key="6">
    <source>
        <dbReference type="ARBA" id="ARBA00022692"/>
    </source>
</evidence>
<evidence type="ECO:0000256" key="16">
    <source>
        <dbReference type="ARBA" id="ARBA00049289"/>
    </source>
</evidence>
<dbReference type="NCBIfam" id="TIGR01494">
    <property type="entry name" value="ATPase_P-type"/>
    <property type="match status" value="1"/>
</dbReference>
<evidence type="ECO:0000256" key="15">
    <source>
        <dbReference type="ARBA" id="ARBA00023136"/>
    </source>
</evidence>
<dbReference type="InterPro" id="IPR036412">
    <property type="entry name" value="HAD-like_sf"/>
</dbReference>
<dbReference type="AlphaFoldDB" id="A0A6G3ZU67"/>
<evidence type="ECO:0000256" key="2">
    <source>
        <dbReference type="ARBA" id="ARBA00006024"/>
    </source>
</evidence>
<dbReference type="InterPro" id="IPR023299">
    <property type="entry name" value="ATPase_P-typ_cyto_dom_N"/>
</dbReference>
<dbReference type="InterPro" id="IPR018303">
    <property type="entry name" value="ATPase_P-typ_P_site"/>
</dbReference>
<keyword evidence="13" id="KW-0186">Copper</keyword>
<dbReference type="InterPro" id="IPR023298">
    <property type="entry name" value="ATPase_P-typ_TM_dom_sf"/>
</dbReference>
<feature type="transmembrane region" description="Helical" evidence="18">
    <location>
        <begin position="114"/>
        <end position="139"/>
    </location>
</feature>
<dbReference type="EMBL" id="JAAIKC010000001">
    <property type="protein sequence ID" value="NEW05682.1"/>
    <property type="molecule type" value="Genomic_DNA"/>
</dbReference>
<evidence type="ECO:0000256" key="8">
    <source>
        <dbReference type="ARBA" id="ARBA00022741"/>
    </source>
</evidence>
<dbReference type="CDD" id="cd00371">
    <property type="entry name" value="HMA"/>
    <property type="match status" value="1"/>
</dbReference>
<dbReference type="Gene3D" id="3.30.70.100">
    <property type="match status" value="1"/>
</dbReference>
<evidence type="ECO:0000256" key="14">
    <source>
        <dbReference type="ARBA" id="ARBA00023065"/>
    </source>
</evidence>
<dbReference type="PANTHER" id="PTHR43520:SF8">
    <property type="entry name" value="P-TYPE CU(+) TRANSPORTER"/>
    <property type="match status" value="1"/>
</dbReference>
<keyword evidence="14" id="KW-0406">Ion transport</keyword>
<dbReference type="FunFam" id="3.30.70.100:FF:000005">
    <property type="entry name" value="Copper-exporting P-type ATPase A"/>
    <property type="match status" value="1"/>
</dbReference>
<dbReference type="SFLD" id="SFLDS00003">
    <property type="entry name" value="Haloacid_Dehalogenase"/>
    <property type="match status" value="1"/>
</dbReference>
<sequence length="735" mass="79980">MTCAACSSRIEKVLSRFQGVNQVHINLATETAYLEYSTADVSIADIISRVEKIGYKASIQEKKSNNQDHRRDILAKKREFLFAALLSLPLLWSMAAHFSFTSFIPVPSLLANPWIQFMLATPIQFVIGRAFYTGAFYAIRNKTPNMDVLVVLGTSAAYFYSIYLAYEWSTVAGGESSMTYFETGAFLITFIKMGKWLEALTKGRTGLAIEKLVNLQVKTATVIRNGKDEQIPIELLRIDDVIRIKPGERIPVDGELLTGSTYVDQSMLTGESIPVKKEPGDPLIGATLNKNGSVTYRVNKRLEDTVLNQIIRMVREAQGSKAPIQRVADVISEFFVQIVVCIAIATFIIWYVWLTSQDLGLAMQAAISVLVIACPCALGLATPTSIMVGSGRAAEHGILFKRGEQLERLHKTDTIVFDKTGTLTVGKPVMTDAMTFEGDVADILTLAASAEKLSEHPVASALVQAALEKGHLLQEVNDFNAVSGMGIEAFVHGQAVIVGTRNWLKMNQIDYTAGEEQIMRLELEGKTVVLVAINHTFAGLFAVADELRDSAVEAISQLRSMGKEVIMLTGDHMNAARIIANKAGIDQVIAGVLPEGKAQVIRDLRKARKKVLMVGDGINDAPALATANFSLALSNGTDVAIEAADLTLVTDNLMRIPHAIEISRRTIKNIKQNLVASLLYNAIAIPIAMSGMLMPWVAGAAMALSSVSVILNALRLQKISMPAHSSQGGKPIEYV</sequence>
<keyword evidence="7 18" id="KW-0479">Metal-binding</keyword>
<dbReference type="GO" id="GO:0005507">
    <property type="term" value="F:copper ion binding"/>
    <property type="evidence" value="ECO:0007669"/>
    <property type="project" value="TreeGrafter"/>
</dbReference>
<evidence type="ECO:0000256" key="9">
    <source>
        <dbReference type="ARBA" id="ARBA00022796"/>
    </source>
</evidence>
<name>A0A6G3ZU67_9BACL</name>